<dbReference type="Pfam" id="PF03646">
    <property type="entry name" value="FlaG"/>
    <property type="match status" value="1"/>
</dbReference>
<dbReference type="NCBIfam" id="NF005834">
    <property type="entry name" value="PRK07738.1"/>
    <property type="match status" value="1"/>
</dbReference>
<keyword evidence="1" id="KW-0966">Cell projection</keyword>
<gene>
    <name evidence="1" type="primary">flaG</name>
    <name evidence="1" type="ORF">OEV82_02230</name>
</gene>
<dbReference type="InterPro" id="IPR035924">
    <property type="entry name" value="FlaG-like_sf"/>
</dbReference>
<protein>
    <submittedName>
        <fullName evidence="1">Flagellar protein FlaG</fullName>
    </submittedName>
</protein>
<evidence type="ECO:0000313" key="2">
    <source>
        <dbReference type="Proteomes" id="UP001208656"/>
    </source>
</evidence>
<evidence type="ECO:0000313" key="1">
    <source>
        <dbReference type="EMBL" id="MCU9593272.1"/>
    </source>
</evidence>
<dbReference type="RefSeq" id="WP_263060859.1">
    <property type="nucleotide sequence ID" value="NZ_JAOUSE010000003.1"/>
</dbReference>
<dbReference type="PANTHER" id="PTHR37166">
    <property type="entry name" value="PROTEIN FLAG"/>
    <property type="match status" value="1"/>
</dbReference>
<accession>A0ABT2WC67</accession>
<dbReference type="Gene3D" id="3.30.160.170">
    <property type="entry name" value="FlaG-like"/>
    <property type="match status" value="1"/>
</dbReference>
<dbReference type="Proteomes" id="UP001208656">
    <property type="component" value="Unassembled WGS sequence"/>
</dbReference>
<reference evidence="1 2" key="1">
    <citation type="submission" date="2022-10" db="EMBL/GenBank/DDBJ databases">
        <title>Description of Fervidibacillus gen. nov. in the family Fervidibacillaceae fam. nov. with two species, Fervidibacillus albus sp. nov., and Fervidibacillus halotolerans sp. nov., isolated from tidal flat sediments.</title>
        <authorList>
            <person name="Kwon K.K."/>
            <person name="Yang S.-H."/>
        </authorList>
    </citation>
    <scope>NUCLEOTIDE SEQUENCE [LARGE SCALE GENOMIC DNA]</scope>
    <source>
        <strain evidence="1 2">DSM 23332</strain>
    </source>
</reference>
<name>A0ABT2WC67_9BACI</name>
<dbReference type="SUPFAM" id="SSF160214">
    <property type="entry name" value="FlaG-like"/>
    <property type="match status" value="1"/>
</dbReference>
<organism evidence="1 2">
    <name type="scientific">Pallidibacillus thermolactis</name>
    <dbReference type="NCBI Taxonomy" id="251051"/>
    <lineage>
        <taxon>Bacteria</taxon>
        <taxon>Bacillati</taxon>
        <taxon>Bacillota</taxon>
        <taxon>Bacilli</taxon>
        <taxon>Bacillales</taxon>
        <taxon>Bacillaceae</taxon>
        <taxon>Pallidibacillus</taxon>
    </lineage>
</organism>
<keyword evidence="1" id="KW-0969">Cilium</keyword>
<sequence>MVKHIASHRMVNTDTVSRLTNSLKEEIYPSKYDTKGYEGPKAAGQVDGGKKQVQDVIQALNDFLSPTYTALKFTMHEKLGEYYVQIIDEETKEVIREVPPKKMLDLYAAMAERIGLIINEKI</sequence>
<comment type="caution">
    <text evidence="1">The sequence shown here is derived from an EMBL/GenBank/DDBJ whole genome shotgun (WGS) entry which is preliminary data.</text>
</comment>
<proteinExistence type="predicted"/>
<dbReference type="EMBL" id="JAOUSE010000003">
    <property type="protein sequence ID" value="MCU9593272.1"/>
    <property type="molecule type" value="Genomic_DNA"/>
</dbReference>
<keyword evidence="2" id="KW-1185">Reference proteome</keyword>
<keyword evidence="1" id="KW-0282">Flagellum</keyword>
<dbReference type="InterPro" id="IPR005186">
    <property type="entry name" value="FlaG"/>
</dbReference>
<dbReference type="PANTHER" id="PTHR37166:SF1">
    <property type="entry name" value="PROTEIN FLAG"/>
    <property type="match status" value="1"/>
</dbReference>